<keyword evidence="2" id="KW-1185">Reference proteome</keyword>
<reference evidence="1 2" key="1">
    <citation type="submission" date="2019-01" db="EMBL/GenBank/DDBJ databases">
        <title>Chengkuizengella sp. nov., isolated from deep-sea sediment of East Pacific Ocean.</title>
        <authorList>
            <person name="Yang J."/>
            <person name="Lai Q."/>
            <person name="Shao Z."/>
        </authorList>
    </citation>
    <scope>NUCLEOTIDE SEQUENCE [LARGE SCALE GENOMIC DNA]</scope>
    <source>
        <strain evidence="1 2">YPA3-1-1</strain>
    </source>
</reference>
<comment type="caution">
    <text evidence="1">The sequence shown here is derived from an EMBL/GenBank/DDBJ whole genome shotgun (WGS) entry which is preliminary data.</text>
</comment>
<gene>
    <name evidence="1" type="ORF">ERL59_18405</name>
</gene>
<dbReference type="GO" id="GO:0003677">
    <property type="term" value="F:DNA binding"/>
    <property type="evidence" value="ECO:0007669"/>
    <property type="project" value="UniProtKB-KW"/>
</dbReference>
<evidence type="ECO:0000313" key="1">
    <source>
        <dbReference type="EMBL" id="NBI30926.1"/>
    </source>
</evidence>
<dbReference type="Proteomes" id="UP000448943">
    <property type="component" value="Unassembled WGS sequence"/>
</dbReference>
<accession>A0A6N9Q7S2</accession>
<organism evidence="1 2">
    <name type="scientific">Chengkuizengella marina</name>
    <dbReference type="NCBI Taxonomy" id="2507566"/>
    <lineage>
        <taxon>Bacteria</taxon>
        <taxon>Bacillati</taxon>
        <taxon>Bacillota</taxon>
        <taxon>Bacilli</taxon>
        <taxon>Bacillales</taxon>
        <taxon>Paenibacillaceae</taxon>
        <taxon>Chengkuizengella</taxon>
    </lineage>
</organism>
<dbReference type="AlphaFoldDB" id="A0A6N9Q7S2"/>
<protein>
    <submittedName>
        <fullName evidence="1">DNA-binding protein</fullName>
    </submittedName>
</protein>
<dbReference type="EMBL" id="SIJB01000047">
    <property type="protein sequence ID" value="NBI30926.1"/>
    <property type="molecule type" value="Genomic_DNA"/>
</dbReference>
<name>A0A6N9Q7S2_9BACL</name>
<evidence type="ECO:0000313" key="2">
    <source>
        <dbReference type="Proteomes" id="UP000448943"/>
    </source>
</evidence>
<dbReference type="OrthoDB" id="122388at2"/>
<proteinExistence type="predicted"/>
<sequence length="69" mass="8327">MDNYIQDLPDILSAQHIKKILHISERRAYEIMELKSFPLIRIGRSKRVSKDSFFSWLHEQERKDEVLLN</sequence>
<keyword evidence="1" id="KW-0238">DNA-binding</keyword>